<accession>A0A9N8W5W3</accession>
<evidence type="ECO:0000313" key="1">
    <source>
        <dbReference type="EMBL" id="CAG8478113.1"/>
    </source>
</evidence>
<protein>
    <submittedName>
        <fullName evidence="1">3948_t:CDS:1</fullName>
    </submittedName>
</protein>
<dbReference type="Proteomes" id="UP000789405">
    <property type="component" value="Unassembled WGS sequence"/>
</dbReference>
<dbReference type="EMBL" id="CAJVPY010000527">
    <property type="protein sequence ID" value="CAG8478113.1"/>
    <property type="molecule type" value="Genomic_DNA"/>
</dbReference>
<comment type="caution">
    <text evidence="1">The sequence shown here is derived from an EMBL/GenBank/DDBJ whole genome shotgun (WGS) entry which is preliminary data.</text>
</comment>
<proteinExistence type="predicted"/>
<dbReference type="AlphaFoldDB" id="A0A9N8W5W3"/>
<name>A0A9N8W5W3_9GLOM</name>
<reference evidence="1" key="1">
    <citation type="submission" date="2021-06" db="EMBL/GenBank/DDBJ databases">
        <authorList>
            <person name="Kallberg Y."/>
            <person name="Tangrot J."/>
            <person name="Rosling A."/>
        </authorList>
    </citation>
    <scope>NUCLEOTIDE SEQUENCE</scope>
    <source>
        <strain evidence="1">MA453B</strain>
    </source>
</reference>
<sequence>MFHATELLQYRSDHVSVKLIIIPDVIYDETHDKIDEALDYFSKCAYLYPVTMQEDTNLDATK</sequence>
<gene>
    <name evidence="1" type="ORF">DERYTH_LOCUS1786</name>
</gene>
<keyword evidence="2" id="KW-1185">Reference proteome</keyword>
<organism evidence="1 2">
    <name type="scientific">Dentiscutata erythropus</name>
    <dbReference type="NCBI Taxonomy" id="1348616"/>
    <lineage>
        <taxon>Eukaryota</taxon>
        <taxon>Fungi</taxon>
        <taxon>Fungi incertae sedis</taxon>
        <taxon>Mucoromycota</taxon>
        <taxon>Glomeromycotina</taxon>
        <taxon>Glomeromycetes</taxon>
        <taxon>Diversisporales</taxon>
        <taxon>Gigasporaceae</taxon>
        <taxon>Dentiscutata</taxon>
    </lineage>
</organism>
<evidence type="ECO:0000313" key="2">
    <source>
        <dbReference type="Proteomes" id="UP000789405"/>
    </source>
</evidence>